<evidence type="ECO:0000313" key="2">
    <source>
        <dbReference type="Proteomes" id="UP000034740"/>
    </source>
</evidence>
<reference evidence="1 2" key="1">
    <citation type="journal article" date="2015" name="Nature">
        <title>rRNA introns, odd ribosomes, and small enigmatic genomes across a large radiation of phyla.</title>
        <authorList>
            <person name="Brown C.T."/>
            <person name="Hug L.A."/>
            <person name="Thomas B.C."/>
            <person name="Sharon I."/>
            <person name="Castelle C.J."/>
            <person name="Singh A."/>
            <person name="Wilkins M.J."/>
            <person name="Williams K.H."/>
            <person name="Banfield J.F."/>
        </authorList>
    </citation>
    <scope>NUCLEOTIDE SEQUENCE [LARGE SCALE GENOMIC DNA]</scope>
</reference>
<organism evidence="1 2">
    <name type="scientific">Candidatus Adlerbacteria bacterium GW2011_GWA1_54_10</name>
    <dbReference type="NCBI Taxonomy" id="1618605"/>
    <lineage>
        <taxon>Bacteria</taxon>
        <taxon>Candidatus Adleribacteriota</taxon>
    </lineage>
</organism>
<accession>A0A0G1XXR9</accession>
<sequence length="33" mass="3859">MRSISAYKQQIIAVLNLPKEVGTNKGVWWMPWL</sequence>
<name>A0A0G1XXR9_9BACT</name>
<evidence type="ECO:0000313" key="1">
    <source>
        <dbReference type="EMBL" id="KKW35786.1"/>
    </source>
</evidence>
<dbReference type="EMBL" id="LCRO01000003">
    <property type="protein sequence ID" value="KKW35786.1"/>
    <property type="molecule type" value="Genomic_DNA"/>
</dbReference>
<proteinExistence type="predicted"/>
<dbReference type="AlphaFoldDB" id="A0A0G1XXR9"/>
<comment type="caution">
    <text evidence="1">The sequence shown here is derived from an EMBL/GenBank/DDBJ whole genome shotgun (WGS) entry which is preliminary data.</text>
</comment>
<dbReference type="Proteomes" id="UP000034740">
    <property type="component" value="Unassembled WGS sequence"/>
</dbReference>
<gene>
    <name evidence="1" type="ORF">UY83_C0003G0071</name>
</gene>
<protein>
    <submittedName>
        <fullName evidence="1">Uncharacterized protein</fullName>
    </submittedName>
</protein>